<dbReference type="HOGENOM" id="CLU_2113389_0_0_1"/>
<dbReference type="PANTHER" id="PTHR33710">
    <property type="entry name" value="BNAC02G09200D PROTEIN"/>
    <property type="match status" value="1"/>
</dbReference>
<protein>
    <submittedName>
        <fullName evidence="1">Uncharacterized protein</fullName>
    </submittedName>
</protein>
<dbReference type="Proteomes" id="UP000026915">
    <property type="component" value="Chromosome 7"/>
</dbReference>
<sequence length="115" mass="13464">MENFRQVVNDEGLMDFPLTGSKFTWHNKKEEVIFSRLDRYLIIMEVLGKFQNLRQECLNSSPSNHNLAILGVDDIDWGFKPFCLFNHYLNEKGLRSFAEAWEANNKKHEGGGKLW</sequence>
<dbReference type="InParanoid" id="A0A061FB12"/>
<evidence type="ECO:0000313" key="2">
    <source>
        <dbReference type="Proteomes" id="UP000026915"/>
    </source>
</evidence>
<keyword evidence="2" id="KW-1185">Reference proteome</keyword>
<name>A0A061FB12_THECC</name>
<dbReference type="AlphaFoldDB" id="A0A061FB12"/>
<gene>
    <name evidence="1" type="ORF">TCM_032740</name>
</gene>
<evidence type="ECO:0000313" key="1">
    <source>
        <dbReference type="EMBL" id="EOY13932.1"/>
    </source>
</evidence>
<proteinExistence type="predicted"/>
<dbReference type="PANTHER" id="PTHR33710:SF64">
    <property type="entry name" value="ENDONUCLEASE_EXONUCLEASE_PHOSPHATASE DOMAIN-CONTAINING PROTEIN"/>
    <property type="match status" value="1"/>
</dbReference>
<dbReference type="EMBL" id="CM001885">
    <property type="protein sequence ID" value="EOY13932.1"/>
    <property type="molecule type" value="Genomic_DNA"/>
</dbReference>
<dbReference type="Gramene" id="EOY13932">
    <property type="protein sequence ID" value="EOY13932"/>
    <property type="gene ID" value="TCM_032740"/>
</dbReference>
<accession>A0A061FB12</accession>
<organism evidence="1 2">
    <name type="scientific">Theobroma cacao</name>
    <name type="common">Cacao</name>
    <name type="synonym">Cocoa</name>
    <dbReference type="NCBI Taxonomy" id="3641"/>
    <lineage>
        <taxon>Eukaryota</taxon>
        <taxon>Viridiplantae</taxon>
        <taxon>Streptophyta</taxon>
        <taxon>Embryophyta</taxon>
        <taxon>Tracheophyta</taxon>
        <taxon>Spermatophyta</taxon>
        <taxon>Magnoliopsida</taxon>
        <taxon>eudicotyledons</taxon>
        <taxon>Gunneridae</taxon>
        <taxon>Pentapetalae</taxon>
        <taxon>rosids</taxon>
        <taxon>malvids</taxon>
        <taxon>Malvales</taxon>
        <taxon>Malvaceae</taxon>
        <taxon>Byttnerioideae</taxon>
        <taxon>Theobroma</taxon>
    </lineage>
</organism>
<reference evidence="1 2" key="1">
    <citation type="journal article" date="2013" name="Genome Biol.">
        <title>The genome sequence of the most widely cultivated cacao type and its use to identify candidate genes regulating pod color.</title>
        <authorList>
            <person name="Motamayor J.C."/>
            <person name="Mockaitis K."/>
            <person name="Schmutz J."/>
            <person name="Haiminen N."/>
            <person name="Iii D.L."/>
            <person name="Cornejo O."/>
            <person name="Findley S.D."/>
            <person name="Zheng P."/>
            <person name="Utro F."/>
            <person name="Royaert S."/>
            <person name="Saski C."/>
            <person name="Jenkins J."/>
            <person name="Podicheti R."/>
            <person name="Zhao M."/>
            <person name="Scheffler B.E."/>
            <person name="Stack J.C."/>
            <person name="Feltus F.A."/>
            <person name="Mustiga G.M."/>
            <person name="Amores F."/>
            <person name="Phillips W."/>
            <person name="Marelli J.P."/>
            <person name="May G.D."/>
            <person name="Shapiro H."/>
            <person name="Ma J."/>
            <person name="Bustamante C.D."/>
            <person name="Schnell R.J."/>
            <person name="Main D."/>
            <person name="Gilbert D."/>
            <person name="Parida L."/>
            <person name="Kuhn D.N."/>
        </authorList>
    </citation>
    <scope>NUCLEOTIDE SEQUENCE [LARGE SCALE GENOMIC DNA]</scope>
    <source>
        <strain evidence="2">cv. Matina 1-6</strain>
    </source>
</reference>